<evidence type="ECO:0000256" key="1">
    <source>
        <dbReference type="SAM" id="Phobius"/>
    </source>
</evidence>
<sequence>MHALLYHHISYLISFLLDLVWLALVHCSIMEQKKKMELGEQGKGMANRDLAVTIFFGRHINDFFTYGVHAYEHTWWIRRYLRPGSDGQAKGGEEEQGVLMWVSFSTCIVAFTSTVYIYSCVLDEMEVGLDQQISWFGGSSWSVSACLRFPGLESRTNETDGRKISRQASHSSHNIFVRTRRQ</sequence>
<dbReference type="EMBL" id="JAULSO010000002">
    <property type="protein sequence ID" value="KAK3687380.1"/>
    <property type="molecule type" value="Genomic_DNA"/>
</dbReference>
<comment type="caution">
    <text evidence="2">The sequence shown here is derived from an EMBL/GenBank/DDBJ whole genome shotgun (WGS) entry which is preliminary data.</text>
</comment>
<feature type="transmembrane region" description="Helical" evidence="1">
    <location>
        <begin position="6"/>
        <end position="27"/>
    </location>
</feature>
<keyword evidence="3" id="KW-1185">Reference proteome</keyword>
<protein>
    <submittedName>
        <fullName evidence="2">Uncharacterized protein</fullName>
    </submittedName>
</protein>
<accession>A0AAE0X786</accession>
<evidence type="ECO:0000313" key="2">
    <source>
        <dbReference type="EMBL" id="KAK3687380.1"/>
    </source>
</evidence>
<dbReference type="Proteomes" id="UP001270362">
    <property type="component" value="Unassembled WGS sequence"/>
</dbReference>
<evidence type="ECO:0000313" key="3">
    <source>
        <dbReference type="Proteomes" id="UP001270362"/>
    </source>
</evidence>
<keyword evidence="1" id="KW-0812">Transmembrane</keyword>
<keyword evidence="1" id="KW-1133">Transmembrane helix</keyword>
<gene>
    <name evidence="2" type="ORF">B0T22DRAFT_127248</name>
</gene>
<keyword evidence="1" id="KW-0472">Membrane</keyword>
<proteinExistence type="predicted"/>
<organism evidence="2 3">
    <name type="scientific">Podospora appendiculata</name>
    <dbReference type="NCBI Taxonomy" id="314037"/>
    <lineage>
        <taxon>Eukaryota</taxon>
        <taxon>Fungi</taxon>
        <taxon>Dikarya</taxon>
        <taxon>Ascomycota</taxon>
        <taxon>Pezizomycotina</taxon>
        <taxon>Sordariomycetes</taxon>
        <taxon>Sordariomycetidae</taxon>
        <taxon>Sordariales</taxon>
        <taxon>Podosporaceae</taxon>
        <taxon>Podospora</taxon>
    </lineage>
</organism>
<reference evidence="2" key="1">
    <citation type="journal article" date="2023" name="Mol. Phylogenet. Evol.">
        <title>Genome-scale phylogeny and comparative genomics of the fungal order Sordariales.</title>
        <authorList>
            <person name="Hensen N."/>
            <person name="Bonometti L."/>
            <person name="Westerberg I."/>
            <person name="Brannstrom I.O."/>
            <person name="Guillou S."/>
            <person name="Cros-Aarteil S."/>
            <person name="Calhoun S."/>
            <person name="Haridas S."/>
            <person name="Kuo A."/>
            <person name="Mondo S."/>
            <person name="Pangilinan J."/>
            <person name="Riley R."/>
            <person name="LaButti K."/>
            <person name="Andreopoulos B."/>
            <person name="Lipzen A."/>
            <person name="Chen C."/>
            <person name="Yan M."/>
            <person name="Daum C."/>
            <person name="Ng V."/>
            <person name="Clum A."/>
            <person name="Steindorff A."/>
            <person name="Ohm R.A."/>
            <person name="Martin F."/>
            <person name="Silar P."/>
            <person name="Natvig D.O."/>
            <person name="Lalanne C."/>
            <person name="Gautier V."/>
            <person name="Ament-Velasquez S.L."/>
            <person name="Kruys A."/>
            <person name="Hutchinson M.I."/>
            <person name="Powell A.J."/>
            <person name="Barry K."/>
            <person name="Miller A.N."/>
            <person name="Grigoriev I.V."/>
            <person name="Debuchy R."/>
            <person name="Gladieux P."/>
            <person name="Hiltunen Thoren M."/>
            <person name="Johannesson H."/>
        </authorList>
    </citation>
    <scope>NUCLEOTIDE SEQUENCE</scope>
    <source>
        <strain evidence="2">CBS 314.62</strain>
    </source>
</reference>
<reference evidence="2" key="2">
    <citation type="submission" date="2023-06" db="EMBL/GenBank/DDBJ databases">
        <authorList>
            <consortium name="Lawrence Berkeley National Laboratory"/>
            <person name="Haridas S."/>
            <person name="Hensen N."/>
            <person name="Bonometti L."/>
            <person name="Westerberg I."/>
            <person name="Brannstrom I.O."/>
            <person name="Guillou S."/>
            <person name="Cros-Aarteil S."/>
            <person name="Calhoun S."/>
            <person name="Kuo A."/>
            <person name="Mondo S."/>
            <person name="Pangilinan J."/>
            <person name="Riley R."/>
            <person name="Labutti K."/>
            <person name="Andreopoulos B."/>
            <person name="Lipzen A."/>
            <person name="Chen C."/>
            <person name="Yanf M."/>
            <person name="Daum C."/>
            <person name="Ng V."/>
            <person name="Clum A."/>
            <person name="Steindorff A."/>
            <person name="Ohm R."/>
            <person name="Martin F."/>
            <person name="Silar P."/>
            <person name="Natvig D."/>
            <person name="Lalanne C."/>
            <person name="Gautier V."/>
            <person name="Ament-Velasquez S.L."/>
            <person name="Kruys A."/>
            <person name="Hutchinson M.I."/>
            <person name="Powell A.J."/>
            <person name="Barry K."/>
            <person name="Miller A.N."/>
            <person name="Grigoriev I.V."/>
            <person name="Debuchy R."/>
            <person name="Gladieux P."/>
            <person name="Thoren M.H."/>
            <person name="Johannesson H."/>
        </authorList>
    </citation>
    <scope>NUCLEOTIDE SEQUENCE</scope>
    <source>
        <strain evidence="2">CBS 314.62</strain>
    </source>
</reference>
<dbReference type="AlphaFoldDB" id="A0AAE0X786"/>
<name>A0AAE0X786_9PEZI</name>